<keyword evidence="2 10" id="KW-0444">Lipid biosynthesis</keyword>
<dbReference type="UniPathway" id="UPA00085"/>
<dbReference type="GO" id="GO:0005886">
    <property type="term" value="C:plasma membrane"/>
    <property type="evidence" value="ECO:0007669"/>
    <property type="project" value="UniProtKB-SubCell"/>
</dbReference>
<feature type="transmembrane region" description="Helical" evidence="10">
    <location>
        <begin position="122"/>
        <end position="147"/>
    </location>
</feature>
<feature type="transmembrane region" description="Helical" evidence="10">
    <location>
        <begin position="153"/>
        <end position="175"/>
    </location>
</feature>
<dbReference type="PANTHER" id="PTHR30309:SF0">
    <property type="entry name" value="GLYCEROL-3-PHOSPHATE ACYLTRANSFERASE-RELATED"/>
    <property type="match status" value="1"/>
</dbReference>
<evidence type="ECO:0000256" key="1">
    <source>
        <dbReference type="ARBA" id="ARBA00022475"/>
    </source>
</evidence>
<dbReference type="GO" id="GO:0043772">
    <property type="term" value="F:acyl-phosphate glycerol-3-phosphate acyltransferase activity"/>
    <property type="evidence" value="ECO:0007669"/>
    <property type="project" value="UniProtKB-UniRule"/>
</dbReference>
<evidence type="ECO:0000256" key="8">
    <source>
        <dbReference type="ARBA" id="ARBA00023209"/>
    </source>
</evidence>
<protein>
    <recommendedName>
        <fullName evidence="10">Glycerol-3-phosphate acyltransferase</fullName>
    </recommendedName>
    <alternativeName>
        <fullName evidence="10">Acyl-PO4 G3P acyltransferase</fullName>
    </alternativeName>
    <alternativeName>
        <fullName evidence="10">Acyl-phosphate--glycerol-3-phosphate acyltransferase</fullName>
    </alternativeName>
    <alternativeName>
        <fullName evidence="10">G3P acyltransferase</fullName>
        <shortName evidence="10">GPAT</shortName>
        <ecNumber evidence="10">2.3.1.275</ecNumber>
    </alternativeName>
    <alternativeName>
        <fullName evidence="10">Lysophosphatidic acid synthase</fullName>
        <shortName evidence="10">LPA synthase</shortName>
    </alternativeName>
</protein>
<evidence type="ECO:0000256" key="4">
    <source>
        <dbReference type="ARBA" id="ARBA00022692"/>
    </source>
</evidence>
<keyword evidence="9 10" id="KW-1208">Phospholipid metabolism</keyword>
<keyword evidence="11" id="KW-0012">Acyltransferase</keyword>
<evidence type="ECO:0000256" key="9">
    <source>
        <dbReference type="ARBA" id="ARBA00023264"/>
    </source>
</evidence>
<keyword evidence="7 10" id="KW-0472">Membrane</keyword>
<comment type="subcellular location">
    <subcellularLocation>
        <location evidence="10">Cell membrane</location>
        <topology evidence="10">Multi-pass membrane protein</topology>
    </subcellularLocation>
</comment>
<keyword evidence="4 10" id="KW-0812">Transmembrane</keyword>
<comment type="pathway">
    <text evidence="10">Lipid metabolism; phospholipid metabolism.</text>
</comment>
<comment type="similarity">
    <text evidence="10">Belongs to the PlsY family.</text>
</comment>
<keyword evidence="3 10" id="KW-0808">Transferase</keyword>
<dbReference type="GO" id="GO:0008654">
    <property type="term" value="P:phospholipid biosynthetic process"/>
    <property type="evidence" value="ECO:0007669"/>
    <property type="project" value="UniProtKB-UniRule"/>
</dbReference>
<comment type="caution">
    <text evidence="11">The sequence shown here is derived from an EMBL/GenBank/DDBJ whole genome shotgun (WGS) entry which is preliminary data.</text>
</comment>
<evidence type="ECO:0000256" key="5">
    <source>
        <dbReference type="ARBA" id="ARBA00022989"/>
    </source>
</evidence>
<dbReference type="EMBL" id="BAFK01000009">
    <property type="protein sequence ID" value="GAB58974.1"/>
    <property type="molecule type" value="Genomic_DNA"/>
</dbReference>
<comment type="caution">
    <text evidence="10">Lacks conserved residue(s) required for the propagation of feature annotation.</text>
</comment>
<dbReference type="PANTHER" id="PTHR30309">
    <property type="entry name" value="INNER MEMBRANE PROTEIN YGIH"/>
    <property type="match status" value="1"/>
</dbReference>
<name>I1DY46_9GAMM</name>
<evidence type="ECO:0000256" key="6">
    <source>
        <dbReference type="ARBA" id="ARBA00023098"/>
    </source>
</evidence>
<evidence type="ECO:0000256" key="2">
    <source>
        <dbReference type="ARBA" id="ARBA00022516"/>
    </source>
</evidence>
<evidence type="ECO:0000256" key="3">
    <source>
        <dbReference type="ARBA" id="ARBA00022679"/>
    </source>
</evidence>
<dbReference type="Pfam" id="PF02660">
    <property type="entry name" value="G3P_acyltransf"/>
    <property type="match status" value="1"/>
</dbReference>
<evidence type="ECO:0000313" key="12">
    <source>
        <dbReference type="Proteomes" id="UP000004374"/>
    </source>
</evidence>
<comment type="subunit">
    <text evidence="10">Probably interacts with PlsX.</text>
</comment>
<dbReference type="OrthoDB" id="9777124at2"/>
<reference evidence="11 12" key="1">
    <citation type="journal article" date="2012" name="J. Bacteriol.">
        <title>Genome Sequence of the Protease-Producing Bacterium Rheinheimera nanhaiensis E407-8T, Isolated from Deep-Sea Sediment of the South China Sea.</title>
        <authorList>
            <person name="Zhang X.-Y."/>
            <person name="Zhang Y.-J."/>
            <person name="Qin Q.-L."/>
            <person name="Xie B.-B."/>
            <person name="Chen X.-L."/>
            <person name="Zhou B.-C."/>
            <person name="Zhang Y.-Z."/>
        </authorList>
    </citation>
    <scope>NUCLEOTIDE SEQUENCE [LARGE SCALE GENOMIC DNA]</scope>
    <source>
        <strain evidence="11 12">E407-8</strain>
    </source>
</reference>
<dbReference type="NCBIfam" id="TIGR00023">
    <property type="entry name" value="glycerol-3-phosphate 1-O-acyltransferase PlsY"/>
    <property type="match status" value="1"/>
</dbReference>
<dbReference type="SMART" id="SM01207">
    <property type="entry name" value="G3P_acyltransf"/>
    <property type="match status" value="1"/>
</dbReference>
<comment type="catalytic activity">
    <reaction evidence="10">
        <text>an acyl phosphate + sn-glycerol 3-phosphate = a 1-acyl-sn-glycero-3-phosphate + phosphate</text>
        <dbReference type="Rhea" id="RHEA:34075"/>
        <dbReference type="ChEBI" id="CHEBI:43474"/>
        <dbReference type="ChEBI" id="CHEBI:57597"/>
        <dbReference type="ChEBI" id="CHEBI:57970"/>
        <dbReference type="ChEBI" id="CHEBI:59918"/>
        <dbReference type="EC" id="2.3.1.275"/>
    </reaction>
</comment>
<keyword evidence="8 10" id="KW-0594">Phospholipid biosynthesis</keyword>
<evidence type="ECO:0000256" key="10">
    <source>
        <dbReference type="HAMAP-Rule" id="MF_01043"/>
    </source>
</evidence>
<proteinExistence type="inferred from homology"/>
<accession>I1DY46</accession>
<feature type="transmembrane region" description="Helical" evidence="10">
    <location>
        <begin position="81"/>
        <end position="102"/>
    </location>
</feature>
<evidence type="ECO:0000256" key="7">
    <source>
        <dbReference type="ARBA" id="ARBA00023136"/>
    </source>
</evidence>
<keyword evidence="1 10" id="KW-1003">Cell membrane</keyword>
<dbReference type="EC" id="2.3.1.275" evidence="10"/>
<keyword evidence="12" id="KW-1185">Reference proteome</keyword>
<keyword evidence="6 10" id="KW-0443">Lipid metabolism</keyword>
<dbReference type="HAMAP" id="MF_01043">
    <property type="entry name" value="PlsY"/>
    <property type="match status" value="1"/>
</dbReference>
<organism evidence="11 12">
    <name type="scientific">Rheinheimera nanhaiensis E407-8</name>
    <dbReference type="NCBI Taxonomy" id="562729"/>
    <lineage>
        <taxon>Bacteria</taxon>
        <taxon>Pseudomonadati</taxon>
        <taxon>Pseudomonadota</taxon>
        <taxon>Gammaproteobacteria</taxon>
        <taxon>Chromatiales</taxon>
        <taxon>Chromatiaceae</taxon>
        <taxon>Rheinheimera</taxon>
    </lineage>
</organism>
<sequence>MTPLIGIMMLAAYLCGSISSAVLVSKLFRLPDPRLHGSGNPGATNVLRLGGKLPAVLVLVFDILKGTIPVWGSYFLQIEPLYLGLIAICACLGHIFPLFFGFKGGKAVATAFGAMMPIGLDLAGLLIGSWLIIVALSGYSSLAAILTVSLAPLFTWFIKPLYTLPVLMLSVLIILRHRENIVRLYQGKESKVWDKTKRIRE</sequence>
<dbReference type="InterPro" id="IPR003811">
    <property type="entry name" value="G3P_acylTferase_PlsY"/>
</dbReference>
<dbReference type="STRING" id="562729.RNAN_1963"/>
<dbReference type="Proteomes" id="UP000004374">
    <property type="component" value="Unassembled WGS sequence"/>
</dbReference>
<comment type="function">
    <text evidence="10">Catalyzes the transfer of an acyl group from acyl-phosphate (acyl-PO(4)) to glycerol-3-phosphate (G3P) to form lysophosphatidic acid (LPA). This enzyme utilizes acyl-phosphate as fatty acyl donor, but not acyl-CoA or acyl-ACP.</text>
</comment>
<keyword evidence="5 10" id="KW-1133">Transmembrane helix</keyword>
<dbReference type="RefSeq" id="WP_008221167.1">
    <property type="nucleotide sequence ID" value="NZ_BAFK01000009.1"/>
</dbReference>
<evidence type="ECO:0000313" key="11">
    <source>
        <dbReference type="EMBL" id="GAB58974.1"/>
    </source>
</evidence>
<dbReference type="AlphaFoldDB" id="I1DY46"/>
<gene>
    <name evidence="10 11" type="primary">plsY</name>
    <name evidence="11" type="ORF">RNAN_1963</name>
</gene>